<evidence type="ECO:0000313" key="1">
    <source>
        <dbReference type="EMBL" id="GBF40878.1"/>
    </source>
</evidence>
<organism evidence="1 2">
    <name type="scientific">Leptospira ellinghausenii</name>
    <dbReference type="NCBI Taxonomy" id="1917822"/>
    <lineage>
        <taxon>Bacteria</taxon>
        <taxon>Pseudomonadati</taxon>
        <taxon>Spirochaetota</taxon>
        <taxon>Spirochaetia</taxon>
        <taxon>Leptospirales</taxon>
        <taxon>Leptospiraceae</taxon>
        <taxon>Leptospira</taxon>
    </lineage>
</organism>
<dbReference type="AlphaFoldDB" id="A0A2P2D8E1"/>
<dbReference type="Proteomes" id="UP000245206">
    <property type="component" value="Unassembled WGS sequence"/>
</dbReference>
<name>A0A2P2D8E1_9LEPT</name>
<accession>A0A2P2D8E1</accession>
<dbReference type="EMBL" id="BFAZ01000002">
    <property type="protein sequence ID" value="GBF40878.1"/>
    <property type="molecule type" value="Genomic_DNA"/>
</dbReference>
<proteinExistence type="predicted"/>
<evidence type="ECO:0000313" key="2">
    <source>
        <dbReference type="Proteomes" id="UP000245206"/>
    </source>
</evidence>
<sequence>MLELTFVTDDTDGEVGSAQRLLLDELSSSVMIQLDGTVASVTPPPVEFTASENIT</sequence>
<keyword evidence="2" id="KW-1185">Reference proteome</keyword>
<gene>
    <name evidence="1" type="primary">murQ</name>
    <name evidence="1" type="ORF">LPTSP2_01440</name>
</gene>
<protein>
    <submittedName>
        <fullName evidence="1">N-acetylmuramic acid 6-phosphate etherase</fullName>
    </submittedName>
</protein>
<reference evidence="2" key="1">
    <citation type="journal article" date="2019" name="Microbiol. Immunol.">
        <title>Molecular and phenotypic characterization of Leptospira johnsonii sp. nov., Leptospira ellinghausenii sp. nov. and Leptospira ryugenii sp. nov. isolated from soil and water in Japan.</title>
        <authorList>
            <person name="Masuzawa T."/>
            <person name="Saito M."/>
            <person name="Nakao R."/>
            <person name="Nikaido Y."/>
            <person name="Matsumoto M."/>
            <person name="Ogawa M."/>
            <person name="Yokoyama M."/>
            <person name="Hidaka Y."/>
            <person name="Tomita J."/>
            <person name="Sakakibara K."/>
            <person name="Suzuki K."/>
            <person name="Yasuda S."/>
            <person name="Sato H."/>
            <person name="Yamaguchi M."/>
            <person name="Yoshida S.I."/>
            <person name="Koizumi N."/>
            <person name="Kawamura Y."/>
        </authorList>
    </citation>
    <scope>NUCLEOTIDE SEQUENCE [LARGE SCALE GENOMIC DNA]</scope>
    <source>
        <strain evidence="2">E18</strain>
    </source>
</reference>
<comment type="caution">
    <text evidence="1">The sequence shown here is derived from an EMBL/GenBank/DDBJ whole genome shotgun (WGS) entry which is preliminary data.</text>
</comment>